<feature type="compositionally biased region" description="Polar residues" evidence="1">
    <location>
        <begin position="72"/>
        <end position="81"/>
    </location>
</feature>
<feature type="compositionally biased region" description="Basic and acidic residues" evidence="1">
    <location>
        <begin position="696"/>
        <end position="708"/>
    </location>
</feature>
<dbReference type="EMBL" id="KQ434857">
    <property type="protein sequence ID" value="KZC08818.1"/>
    <property type="molecule type" value="Genomic_DNA"/>
</dbReference>
<dbReference type="Proteomes" id="UP000076502">
    <property type="component" value="Unassembled WGS sequence"/>
</dbReference>
<feature type="compositionally biased region" description="Basic and acidic residues" evidence="1">
    <location>
        <begin position="142"/>
        <end position="164"/>
    </location>
</feature>
<name>A0A154PC20_DUFNO</name>
<evidence type="ECO:0000256" key="1">
    <source>
        <dbReference type="SAM" id="MobiDB-lite"/>
    </source>
</evidence>
<accession>A0A154PC20</accession>
<feature type="compositionally biased region" description="Low complexity" evidence="1">
    <location>
        <begin position="116"/>
        <end position="128"/>
    </location>
</feature>
<organism evidence="3 4">
    <name type="scientific">Dufourea novaeangliae</name>
    <name type="common">Sweat bee</name>
    <dbReference type="NCBI Taxonomy" id="178035"/>
    <lineage>
        <taxon>Eukaryota</taxon>
        <taxon>Metazoa</taxon>
        <taxon>Ecdysozoa</taxon>
        <taxon>Arthropoda</taxon>
        <taxon>Hexapoda</taxon>
        <taxon>Insecta</taxon>
        <taxon>Pterygota</taxon>
        <taxon>Neoptera</taxon>
        <taxon>Endopterygota</taxon>
        <taxon>Hymenoptera</taxon>
        <taxon>Apocrita</taxon>
        <taxon>Aculeata</taxon>
        <taxon>Apoidea</taxon>
        <taxon>Anthophila</taxon>
        <taxon>Halictidae</taxon>
        <taxon>Rophitinae</taxon>
        <taxon>Dufourea</taxon>
    </lineage>
</organism>
<feature type="region of interest" description="Disordered" evidence="1">
    <location>
        <begin position="98"/>
        <end position="168"/>
    </location>
</feature>
<keyword evidence="4" id="KW-1185">Reference proteome</keyword>
<protein>
    <recommendedName>
        <fullName evidence="2">Ig-like domain-containing protein</fullName>
    </recommendedName>
</protein>
<dbReference type="PROSITE" id="PS50835">
    <property type="entry name" value="IG_LIKE"/>
    <property type="match status" value="1"/>
</dbReference>
<feature type="region of interest" description="Disordered" evidence="1">
    <location>
        <begin position="62"/>
        <end position="86"/>
    </location>
</feature>
<feature type="compositionally biased region" description="Basic residues" evidence="1">
    <location>
        <begin position="129"/>
        <end position="141"/>
    </location>
</feature>
<sequence length="788" mass="89448">MEDSRRQNLKEDDDVSVIAIIGKEKNRTTTQREIVESDMTEDRLQEDPRMFELGDERSKMALRKRLDLEPLSTEQQESTTDYKGIEILQKLPPGTIEIKQDKKYKDDSDYVRDSTESSSGGSTSGATTKLRRVHRATRKNRGTGEIRRNPIRVTKKDPDKDFPRPRKQLLSAKRKGSFFDLEPSKRGRSSTMPYMNTRSVTRKMYNVGATYQAPTVRDEMEWKEWPVHGMHERPVFHPEVGLAAEYLGRYYTSLNGLSYREIVDRPEIEVVSVDPHCDFLPSSGEKKRYKNTRTNRNVSNATNAKASSSGRHKSFQSCMHESFHSVLGYCSQVMTSTYKTNIGDKIKKLNEKKNLFSIAKEPEKQFVAITAESIMKNELSITCKENSQKPVETNKMLDNYPVTMMSQNIKTFNQVPKTRLFPAQKVYVANSQRSIAFTNLKTFQGRQMKIQDMVRPSNNPLILVNTSESKDAQILRPLPNNMNLIKLEDTVSNESLFDIPSVCKNAIPSDDQPESSKAKQATMKRGNKVEFTVTKYLLDSSQQTKNQVAKEMTSSETKLSCDTASKDVNTKTVPDGLTKTWCTNDASEIAKILSEYNKSSTKKPAIGNQGFYTNLKNMRVKTVSNKDEGTKQCAQENSLERNVNVTFPQGKWRRFHFTVEKMKDIKGGLNEKKLLSAVSNRQSLFKIDQATVDSTSEKKTEDLKHLEPAQKSQSSATNVERKENISMNNVVDATAMKTHSLQELLENTAILYCAATGSHQDDLANYIDSLDAAQSIEWLETCKNLTIQ</sequence>
<dbReference type="OMA" id="SSTMPYM"/>
<evidence type="ECO:0000313" key="3">
    <source>
        <dbReference type="EMBL" id="KZC08818.1"/>
    </source>
</evidence>
<evidence type="ECO:0000313" key="4">
    <source>
        <dbReference type="Proteomes" id="UP000076502"/>
    </source>
</evidence>
<feature type="region of interest" description="Disordered" evidence="1">
    <location>
        <begin position="696"/>
        <end position="722"/>
    </location>
</feature>
<proteinExistence type="predicted"/>
<evidence type="ECO:0000259" key="2">
    <source>
        <dbReference type="PROSITE" id="PS50835"/>
    </source>
</evidence>
<feature type="domain" description="Ig-like" evidence="2">
    <location>
        <begin position="513"/>
        <end position="644"/>
    </location>
</feature>
<gene>
    <name evidence="3" type="ORF">WN55_11321</name>
</gene>
<dbReference type="OrthoDB" id="6784122at2759"/>
<dbReference type="InterPro" id="IPR007110">
    <property type="entry name" value="Ig-like_dom"/>
</dbReference>
<feature type="compositionally biased region" description="Basic and acidic residues" evidence="1">
    <location>
        <begin position="98"/>
        <end position="115"/>
    </location>
</feature>
<reference evidence="3 4" key="1">
    <citation type="submission" date="2015-07" db="EMBL/GenBank/DDBJ databases">
        <title>The genome of Dufourea novaeangliae.</title>
        <authorList>
            <person name="Pan H."/>
            <person name="Kapheim K."/>
        </authorList>
    </citation>
    <scope>NUCLEOTIDE SEQUENCE [LARGE SCALE GENOMIC DNA]</scope>
    <source>
        <strain evidence="3">0120121106</strain>
        <tissue evidence="3">Whole body</tissue>
    </source>
</reference>
<dbReference type="AlphaFoldDB" id="A0A154PC20"/>